<organism evidence="1 2">
    <name type="scientific">Yimella lutea</name>
    <dbReference type="NCBI Taxonomy" id="587872"/>
    <lineage>
        <taxon>Bacteria</taxon>
        <taxon>Bacillati</taxon>
        <taxon>Actinomycetota</taxon>
        <taxon>Actinomycetes</taxon>
        <taxon>Micrococcales</taxon>
        <taxon>Dermacoccaceae</taxon>
        <taxon>Yimella</taxon>
    </lineage>
</organism>
<evidence type="ECO:0000313" key="2">
    <source>
        <dbReference type="Proteomes" id="UP000320806"/>
    </source>
</evidence>
<name>A0A542ED01_9MICO</name>
<dbReference type="InterPro" id="IPR021660">
    <property type="entry name" value="DUF3253"/>
</dbReference>
<dbReference type="InterPro" id="IPR036388">
    <property type="entry name" value="WH-like_DNA-bd_sf"/>
</dbReference>
<gene>
    <name evidence="1" type="ORF">FB459_0613</name>
</gene>
<protein>
    <submittedName>
        <fullName evidence="1">Uncharacterized protein DUF3253</fullName>
    </submittedName>
</protein>
<dbReference type="InterPro" id="IPR036390">
    <property type="entry name" value="WH_DNA-bd_sf"/>
</dbReference>
<dbReference type="Proteomes" id="UP000320806">
    <property type="component" value="Unassembled WGS sequence"/>
</dbReference>
<dbReference type="RefSeq" id="WP_246092297.1">
    <property type="nucleotide sequence ID" value="NZ_BAABCI010000015.1"/>
</dbReference>
<keyword evidence="2" id="KW-1185">Reference proteome</keyword>
<sequence length="162" mass="17949">MSGAETSDDGRYIIVDGRRWRATDPSIPQKLKAELVAELMRARRLVRTRGDEVRPFVQDAKVALGERGEPWWEQASDDGVRERLAASMRVLLRHRDGKTICPSDAARVAGGDDWRELMPVAREVAGTLASEEVVVIQQRGEPVDLDAAKGPIRLAAGPELKR</sequence>
<dbReference type="EMBL" id="VFMO01000001">
    <property type="protein sequence ID" value="TQJ13212.1"/>
    <property type="molecule type" value="Genomic_DNA"/>
</dbReference>
<accession>A0A542ED01</accession>
<dbReference type="SUPFAM" id="SSF46785">
    <property type="entry name" value="Winged helix' DNA-binding domain"/>
    <property type="match status" value="1"/>
</dbReference>
<proteinExistence type="predicted"/>
<comment type="caution">
    <text evidence="1">The sequence shown here is derived from an EMBL/GenBank/DDBJ whole genome shotgun (WGS) entry which is preliminary data.</text>
</comment>
<dbReference type="Pfam" id="PF11625">
    <property type="entry name" value="DUF3253"/>
    <property type="match status" value="1"/>
</dbReference>
<evidence type="ECO:0000313" key="1">
    <source>
        <dbReference type="EMBL" id="TQJ13212.1"/>
    </source>
</evidence>
<dbReference type="AlphaFoldDB" id="A0A542ED01"/>
<dbReference type="Gene3D" id="1.10.10.10">
    <property type="entry name" value="Winged helix-like DNA-binding domain superfamily/Winged helix DNA-binding domain"/>
    <property type="match status" value="1"/>
</dbReference>
<reference evidence="1 2" key="1">
    <citation type="submission" date="2019-06" db="EMBL/GenBank/DDBJ databases">
        <title>Sequencing the genomes of 1000 actinobacteria strains.</title>
        <authorList>
            <person name="Klenk H.-P."/>
        </authorList>
    </citation>
    <scope>NUCLEOTIDE SEQUENCE [LARGE SCALE GENOMIC DNA]</scope>
    <source>
        <strain evidence="1 2">DSM 19828</strain>
    </source>
</reference>